<keyword evidence="2" id="KW-1185">Reference proteome</keyword>
<name>A0A1A9RVS2_9NEIS</name>
<comment type="caution">
    <text evidence="1">The sequence shown here is derived from an EMBL/GenBank/DDBJ whole genome shotgun (WGS) entry which is preliminary data.</text>
</comment>
<gene>
    <name evidence="1" type="ORF">A7P95_06315</name>
</gene>
<dbReference type="STRING" id="1795827.A7P95_06315"/>
<evidence type="ECO:0000313" key="1">
    <source>
        <dbReference type="EMBL" id="OAM27727.1"/>
    </source>
</evidence>
<organism evidence="1 2">
    <name type="scientific">Eikenella longinqua</name>
    <dbReference type="NCBI Taxonomy" id="1795827"/>
    <lineage>
        <taxon>Bacteria</taxon>
        <taxon>Pseudomonadati</taxon>
        <taxon>Pseudomonadota</taxon>
        <taxon>Betaproteobacteria</taxon>
        <taxon>Neisseriales</taxon>
        <taxon>Neisseriaceae</taxon>
        <taxon>Eikenella</taxon>
    </lineage>
</organism>
<dbReference type="Proteomes" id="UP000077885">
    <property type="component" value="Unassembled WGS sequence"/>
</dbReference>
<evidence type="ECO:0000313" key="2">
    <source>
        <dbReference type="Proteomes" id="UP000077885"/>
    </source>
</evidence>
<dbReference type="AlphaFoldDB" id="A0A1A9RVS2"/>
<reference evidence="2" key="1">
    <citation type="submission" date="2016-05" db="EMBL/GenBank/DDBJ databases">
        <title>Draft genome of Corynebacterium afermentans subsp. afermentans LCDC 88199T.</title>
        <authorList>
            <person name="Bernier A.-M."/>
            <person name="Bernard K."/>
        </authorList>
    </citation>
    <scope>NUCLEOTIDE SEQUENCE [LARGE SCALE GENOMIC DNA]</scope>
    <source>
        <strain evidence="2">NML02-A-017</strain>
    </source>
</reference>
<accession>A0A1A9RVS2</accession>
<proteinExistence type="predicted"/>
<protein>
    <submittedName>
        <fullName evidence="1">Uncharacterized protein</fullName>
    </submittedName>
</protein>
<dbReference type="OrthoDB" id="262142at2"/>
<dbReference type="EMBL" id="LXSL01000021">
    <property type="protein sequence ID" value="OAM27727.1"/>
    <property type="molecule type" value="Genomic_DNA"/>
</dbReference>
<sequence length="72" mass="7979">MPAPTAFQTLKTIASQNRRRLIGTFSLVAAENLLINTYLKNQSLFTPLKPTPPRIDARQRFGSILAALKLAL</sequence>
<dbReference type="RefSeq" id="WP_067592805.1">
    <property type="nucleotide sequence ID" value="NZ_LXSL01000021.1"/>
</dbReference>